<feature type="region of interest" description="Disordered" evidence="3">
    <location>
        <begin position="190"/>
        <end position="210"/>
    </location>
</feature>
<organism evidence="6 7">
    <name type="scientific">Aspergillus granulosus</name>
    <dbReference type="NCBI Taxonomy" id="176169"/>
    <lineage>
        <taxon>Eukaryota</taxon>
        <taxon>Fungi</taxon>
        <taxon>Dikarya</taxon>
        <taxon>Ascomycota</taxon>
        <taxon>Pezizomycotina</taxon>
        <taxon>Eurotiomycetes</taxon>
        <taxon>Eurotiomycetidae</taxon>
        <taxon>Eurotiales</taxon>
        <taxon>Aspergillaceae</taxon>
        <taxon>Aspergillus</taxon>
        <taxon>Aspergillus subgen. Nidulantes</taxon>
    </lineage>
</organism>
<dbReference type="InterPro" id="IPR052210">
    <property type="entry name" value="LysM1-like"/>
</dbReference>
<feature type="domain" description="LysM" evidence="5">
    <location>
        <begin position="265"/>
        <end position="313"/>
    </location>
</feature>
<proteinExistence type="predicted"/>
<protein>
    <recommendedName>
        <fullName evidence="5">LysM domain-containing protein</fullName>
    </recommendedName>
</protein>
<comment type="caution">
    <text evidence="6">The sequence shown here is derived from an EMBL/GenBank/DDBJ whole genome shotgun (WGS) entry which is preliminary data.</text>
</comment>
<keyword evidence="2" id="KW-0843">Virulence</keyword>
<dbReference type="EMBL" id="JBFXLT010000010">
    <property type="protein sequence ID" value="KAL2819385.1"/>
    <property type="molecule type" value="Genomic_DNA"/>
</dbReference>
<keyword evidence="4" id="KW-0732">Signal</keyword>
<evidence type="ECO:0000256" key="2">
    <source>
        <dbReference type="ARBA" id="ARBA00023026"/>
    </source>
</evidence>
<reference evidence="6 7" key="1">
    <citation type="submission" date="2024-07" db="EMBL/GenBank/DDBJ databases">
        <title>Section-level genome sequencing and comparative genomics of Aspergillus sections Usti and Cavernicolus.</title>
        <authorList>
            <consortium name="Lawrence Berkeley National Laboratory"/>
            <person name="Nybo J.L."/>
            <person name="Vesth T.C."/>
            <person name="Theobald S."/>
            <person name="Frisvad J.C."/>
            <person name="Larsen T.O."/>
            <person name="Kjaerboelling I."/>
            <person name="Rothschild-Mancinelli K."/>
            <person name="Lyhne E.K."/>
            <person name="Kogle M.E."/>
            <person name="Barry K."/>
            <person name="Clum A."/>
            <person name="Na H."/>
            <person name="Ledsgaard L."/>
            <person name="Lin J."/>
            <person name="Lipzen A."/>
            <person name="Kuo A."/>
            <person name="Riley R."/>
            <person name="Mondo S."/>
            <person name="Labutti K."/>
            <person name="Haridas S."/>
            <person name="Pangalinan J."/>
            <person name="Salamov A.A."/>
            <person name="Simmons B.A."/>
            <person name="Magnuson J.K."/>
            <person name="Chen J."/>
            <person name="Drula E."/>
            <person name="Henrissat B."/>
            <person name="Wiebenga A."/>
            <person name="Lubbers R.J."/>
            <person name="Gomes A.C."/>
            <person name="Makela M.R."/>
            <person name="Stajich J."/>
            <person name="Grigoriev I.V."/>
            <person name="Mortensen U.H."/>
            <person name="De Vries R.P."/>
            <person name="Baker S.E."/>
            <person name="Andersen M.R."/>
        </authorList>
    </citation>
    <scope>NUCLEOTIDE SEQUENCE [LARGE SCALE GENOMIC DNA]</scope>
    <source>
        <strain evidence="6 7">CBS 588.65</strain>
    </source>
</reference>
<dbReference type="SMART" id="SM00257">
    <property type="entry name" value="LysM"/>
    <property type="match status" value="4"/>
</dbReference>
<dbReference type="Proteomes" id="UP001610334">
    <property type="component" value="Unassembled WGS sequence"/>
</dbReference>
<dbReference type="Pfam" id="PF01476">
    <property type="entry name" value="LysM"/>
    <property type="match status" value="4"/>
</dbReference>
<dbReference type="PROSITE" id="PS51782">
    <property type="entry name" value="LYSM"/>
    <property type="match status" value="4"/>
</dbReference>
<sequence>MAFSRSSVRYLTFLCLSTLVVAWQALPDDTVDEYDDKCADALATNLTACIPAVRGISSNNFYSQHGLDLICTAECRDELKAYEKAVIEGCPKVTYTNEWGTDLPISEIASSLAFEFQQTCLRNGDQYCNIVLGNITQNGGDKCNKCLLLKLRAEAQYPYGSGPDIYSSAYPSFTSACGFTGFPVTATPTPVPSSSGIPSSSSAIPTPTSSSCAGTTYKIQEGDTCTSISQSQNIATFQLLLDNNLQAYCANFPTTGSLCIKNTCTVYTVKEGDTCKSVAKAHGISTVQLRSYNPWIDGGCYNFNRTVGTQICLDEPGQKYHPPSTVIGSPTAPATATTAVPVPTNVAANTTETCGEYYTVVEGDNCTSIAEQFSLPRDDLLILNPGLNEQCTNLLLGVSYCVLPVGDMSSYPGAPGYIPTISQIPWTDLPDSTYTPIFNPDISQIAPGTTKNCASYVEGKDLQFGFPGVSDCKVAQSFFEISAADLLKWNPSLKSLNGNSTTCGFSDEYRYCLAGGSASGGGSSSAITPEPTATPTPTSTDPTTTATTTTGTSSDAIPSPTQSDSIPTNCSEYAKATKGDNCVDFAKDHGITPEELYEWNTVLGDGGAECSTMFQAETYYCIGVSG</sequence>
<dbReference type="InterPro" id="IPR018392">
    <property type="entry name" value="LysM"/>
</dbReference>
<feature type="compositionally biased region" description="Low complexity" evidence="3">
    <location>
        <begin position="524"/>
        <end position="558"/>
    </location>
</feature>
<keyword evidence="1" id="KW-0147">Chitin-binding</keyword>
<evidence type="ECO:0000259" key="5">
    <source>
        <dbReference type="PROSITE" id="PS51782"/>
    </source>
</evidence>
<evidence type="ECO:0000256" key="4">
    <source>
        <dbReference type="SAM" id="SignalP"/>
    </source>
</evidence>
<dbReference type="Gene3D" id="3.10.350.10">
    <property type="entry name" value="LysM domain"/>
    <property type="match status" value="4"/>
</dbReference>
<evidence type="ECO:0000313" key="7">
    <source>
        <dbReference type="Proteomes" id="UP001610334"/>
    </source>
</evidence>
<accession>A0ABR4HV83</accession>
<evidence type="ECO:0000256" key="1">
    <source>
        <dbReference type="ARBA" id="ARBA00022669"/>
    </source>
</evidence>
<feature type="domain" description="LysM" evidence="5">
    <location>
        <begin position="356"/>
        <end position="402"/>
    </location>
</feature>
<feature type="chain" id="PRO_5046855732" description="LysM domain-containing protein" evidence="4">
    <location>
        <begin position="23"/>
        <end position="626"/>
    </location>
</feature>
<dbReference type="PANTHER" id="PTHR34997:SF1">
    <property type="entry name" value="PEPTIDOGLYCAN-BINDING LYSIN DOMAIN"/>
    <property type="match status" value="1"/>
</dbReference>
<dbReference type="CDD" id="cd00118">
    <property type="entry name" value="LysM"/>
    <property type="match status" value="4"/>
</dbReference>
<feature type="compositionally biased region" description="Polar residues" evidence="3">
    <location>
        <begin position="559"/>
        <end position="568"/>
    </location>
</feature>
<gene>
    <name evidence="6" type="ORF">BJX63DRAFT_418760</name>
</gene>
<feature type="region of interest" description="Disordered" evidence="3">
    <location>
        <begin position="520"/>
        <end position="568"/>
    </location>
</feature>
<evidence type="ECO:0000313" key="6">
    <source>
        <dbReference type="EMBL" id="KAL2819385.1"/>
    </source>
</evidence>
<dbReference type="InterPro" id="IPR036779">
    <property type="entry name" value="LysM_dom_sf"/>
</dbReference>
<evidence type="ECO:0000256" key="3">
    <source>
        <dbReference type="SAM" id="MobiDB-lite"/>
    </source>
</evidence>
<keyword evidence="7" id="KW-1185">Reference proteome</keyword>
<feature type="signal peptide" evidence="4">
    <location>
        <begin position="1"/>
        <end position="22"/>
    </location>
</feature>
<dbReference type="PANTHER" id="PTHR34997">
    <property type="entry name" value="AM15"/>
    <property type="match status" value="1"/>
</dbReference>
<feature type="domain" description="LysM" evidence="5">
    <location>
        <begin position="572"/>
        <end position="621"/>
    </location>
</feature>
<dbReference type="SUPFAM" id="SSF54106">
    <property type="entry name" value="LysM domain"/>
    <property type="match status" value="2"/>
</dbReference>
<feature type="domain" description="LysM" evidence="5">
    <location>
        <begin position="215"/>
        <end position="260"/>
    </location>
</feature>
<name>A0ABR4HV83_9EURO</name>